<evidence type="ECO:0000259" key="2">
    <source>
        <dbReference type="Pfam" id="PF13439"/>
    </source>
</evidence>
<dbReference type="EC" id="2.4.-.-" evidence="3"/>
<accession>E7RZY3</accession>
<organism evidence="3 4">
    <name type="scientific">Lautropia mirabilis ATCC 51599</name>
    <dbReference type="NCBI Taxonomy" id="887898"/>
    <lineage>
        <taxon>Bacteria</taxon>
        <taxon>Pseudomonadati</taxon>
        <taxon>Pseudomonadota</taxon>
        <taxon>Betaproteobacteria</taxon>
        <taxon>Burkholderiales</taxon>
        <taxon>Burkholderiaceae</taxon>
        <taxon>Lautropia</taxon>
    </lineage>
</organism>
<dbReference type="InterPro" id="IPR050194">
    <property type="entry name" value="Glycosyltransferase_grp1"/>
</dbReference>
<dbReference type="InterPro" id="IPR028098">
    <property type="entry name" value="Glyco_trans_4-like_N"/>
</dbReference>
<evidence type="ECO:0000313" key="4">
    <source>
        <dbReference type="Proteomes" id="UP000011021"/>
    </source>
</evidence>
<dbReference type="GO" id="GO:0016757">
    <property type="term" value="F:glycosyltransferase activity"/>
    <property type="evidence" value="ECO:0007669"/>
    <property type="project" value="UniProtKB-KW"/>
</dbReference>
<dbReference type="InterPro" id="IPR001296">
    <property type="entry name" value="Glyco_trans_1"/>
</dbReference>
<dbReference type="PANTHER" id="PTHR45947:SF14">
    <property type="entry name" value="SLL1723 PROTEIN"/>
    <property type="match status" value="1"/>
</dbReference>
<comment type="caution">
    <text evidence="3">The sequence shown here is derived from an EMBL/GenBank/DDBJ whole genome shotgun (WGS) entry which is preliminary data.</text>
</comment>
<dbReference type="EMBL" id="AEQP01000022">
    <property type="protein sequence ID" value="EFV94132.1"/>
    <property type="molecule type" value="Genomic_DNA"/>
</dbReference>
<dbReference type="STRING" id="887898.HMPREF0551_2247"/>
<dbReference type="Pfam" id="PF13439">
    <property type="entry name" value="Glyco_transf_4"/>
    <property type="match status" value="1"/>
</dbReference>
<keyword evidence="3" id="KW-0328">Glycosyltransferase</keyword>
<dbReference type="PANTHER" id="PTHR45947">
    <property type="entry name" value="SULFOQUINOVOSYL TRANSFERASE SQD2"/>
    <property type="match status" value="1"/>
</dbReference>
<dbReference type="Pfam" id="PF00534">
    <property type="entry name" value="Glycos_transf_1"/>
    <property type="match status" value="1"/>
</dbReference>
<dbReference type="eggNOG" id="COG0438">
    <property type="taxonomic scope" value="Bacteria"/>
</dbReference>
<feature type="domain" description="Glycosyltransferase subfamily 4-like N-terminal" evidence="2">
    <location>
        <begin position="432"/>
        <end position="589"/>
    </location>
</feature>
<name>E7RZY3_9BURK</name>
<evidence type="ECO:0000259" key="1">
    <source>
        <dbReference type="Pfam" id="PF00534"/>
    </source>
</evidence>
<sequence length="643" mass="71504">MQSPLRVLYLVSLFPCWSETFIVREIHALARQGVDIRIVSLKPHSEPMVQPDAKVLLDRVIYPPSSLAGSLRAALPQVLKHPLKSMAELWPLVRSLWRRPAELAKSVISWWRTLAVMAEVQRFAPQHLHAHWATYPSTAARILAGRIGRPWSFTGHAHDIFVHDQDLSGKLAQADFSVTISEYNRRQLSARLPNGLHNRLAVIHCGVLPADLPFTAEGREPAYIVGVGRLDPIKGFIHLVKACALLQERGIDFRCDIIGDGPLRDELQQAINQAGLSERVRLTGALPQQDVRQRINRATMFVLPSVLLADGNADGIPVALMEAMACGATAISTRVSGIPELIHHEENGLLVTPGQATELADAMARLLADAPLRTRLAQAARKTIIHDFDADIEAAKLLGRIQAVQPDTGRWQGGKPASSPLRVMLMTDEMEVGGSQRQIVQLAMGLKERGIECVVLYFIKPSFLVDRLHAAGIQTLRVDKRRRVDPEFVWKLRQAIRQWAPNVLHCYSFTAELWGAIATRLLPASERPTLITSVRGTYEWYSANQWRMKHWASQRSQGIISNSREGAEYAARQMGLPMSRFSIVHNGVEVPEPPADAVAALRKEYTAPPRTGRQTRPSRPCCSSSAAWWSTRTCHGCWMPSPA</sequence>
<dbReference type="Gene3D" id="3.40.50.2000">
    <property type="entry name" value="Glycogen Phosphorylase B"/>
    <property type="match status" value="3"/>
</dbReference>
<keyword evidence="4" id="KW-1185">Reference proteome</keyword>
<dbReference type="HOGENOM" id="CLU_425659_0_0_4"/>
<dbReference type="CDD" id="cd03801">
    <property type="entry name" value="GT4_PimA-like"/>
    <property type="match status" value="1"/>
</dbReference>
<dbReference type="SUPFAM" id="SSF53756">
    <property type="entry name" value="UDP-Glycosyltransferase/glycogen phosphorylase"/>
    <property type="match status" value="2"/>
</dbReference>
<evidence type="ECO:0000313" key="3">
    <source>
        <dbReference type="EMBL" id="EFV94132.1"/>
    </source>
</evidence>
<dbReference type="AlphaFoldDB" id="E7RZY3"/>
<protein>
    <submittedName>
        <fullName evidence="3">Glycosyltransferase, group 1 family protein</fullName>
        <ecNumber evidence="3">2.4.-.-</ecNumber>
    </submittedName>
</protein>
<proteinExistence type="predicted"/>
<dbReference type="Proteomes" id="UP000011021">
    <property type="component" value="Unassembled WGS sequence"/>
</dbReference>
<reference evidence="3 4" key="1">
    <citation type="submission" date="2010-12" db="EMBL/GenBank/DDBJ databases">
        <authorList>
            <person name="Muzny D."/>
            <person name="Qin X."/>
            <person name="Deng J."/>
            <person name="Jiang H."/>
            <person name="Liu Y."/>
            <person name="Qu J."/>
            <person name="Song X.-Z."/>
            <person name="Zhang L."/>
            <person name="Thornton R."/>
            <person name="Coyle M."/>
            <person name="Francisco L."/>
            <person name="Jackson L."/>
            <person name="Javaid M."/>
            <person name="Korchina V."/>
            <person name="Kovar C."/>
            <person name="Mata R."/>
            <person name="Mathew T."/>
            <person name="Ngo R."/>
            <person name="Nguyen L."/>
            <person name="Nguyen N."/>
            <person name="Okwuonu G."/>
            <person name="Ongeri F."/>
            <person name="Pham C."/>
            <person name="Simmons D."/>
            <person name="Wilczek-Boney K."/>
            <person name="Hale W."/>
            <person name="Jakkamsetti A."/>
            <person name="Pham P."/>
            <person name="Ruth R."/>
            <person name="San Lucas F."/>
            <person name="Warren J."/>
            <person name="Zhang J."/>
            <person name="Zhao Z."/>
            <person name="Zhou C."/>
            <person name="Zhu D."/>
            <person name="Lee S."/>
            <person name="Bess C."/>
            <person name="Blankenburg K."/>
            <person name="Forbes L."/>
            <person name="Fu Q."/>
            <person name="Gubbala S."/>
            <person name="Hirani K."/>
            <person name="Jayaseelan J.C."/>
            <person name="Lara F."/>
            <person name="Munidasa M."/>
            <person name="Palculict T."/>
            <person name="Patil S."/>
            <person name="Pu L.-L."/>
            <person name="Saada N."/>
            <person name="Tang L."/>
            <person name="Weissenberger G."/>
            <person name="Zhu Y."/>
            <person name="Hemphill L."/>
            <person name="Shang Y."/>
            <person name="Youmans B."/>
            <person name="Ayvaz T."/>
            <person name="Ross M."/>
            <person name="Santibanez J."/>
            <person name="Aqrawi P."/>
            <person name="Gross S."/>
            <person name="Joshi V."/>
            <person name="Fowler G."/>
            <person name="Nazareth L."/>
            <person name="Reid J."/>
            <person name="Worley K."/>
            <person name="Petrosino J."/>
            <person name="Highlander S."/>
            <person name="Gibbs R."/>
        </authorList>
    </citation>
    <scope>NUCLEOTIDE SEQUENCE [LARGE SCALE GENOMIC DNA]</scope>
    <source>
        <strain evidence="3 4">ATCC 51599</strain>
    </source>
</reference>
<gene>
    <name evidence="3" type="ORF">HMPREF0551_2247</name>
</gene>
<dbReference type="RefSeq" id="WP_005674657.1">
    <property type="nucleotide sequence ID" value="NZ_GL636062.1"/>
</dbReference>
<keyword evidence="3" id="KW-0808">Transferase</keyword>
<feature type="domain" description="Glycosyl transferase family 1" evidence="1">
    <location>
        <begin position="219"/>
        <end position="382"/>
    </location>
</feature>